<keyword evidence="3" id="KW-1185">Reference proteome</keyword>
<accession>A0A4S3B8J4</accession>
<reference evidence="2 3" key="1">
    <citation type="submission" date="2019-01" db="EMBL/GenBank/DDBJ databases">
        <title>Vagococcus silagei sp. nov. isolated from brewer's grain.</title>
        <authorList>
            <person name="Guu J.-R."/>
        </authorList>
    </citation>
    <scope>NUCLEOTIDE SEQUENCE [LARGE SCALE GENOMIC DNA]</scope>
    <source>
        <strain evidence="2 3">2B-2</strain>
    </source>
</reference>
<feature type="coiled-coil region" evidence="1">
    <location>
        <begin position="269"/>
        <end position="419"/>
    </location>
</feature>
<dbReference type="AlphaFoldDB" id="A0A4S3B8J4"/>
<comment type="caution">
    <text evidence="2">The sequence shown here is derived from an EMBL/GenBank/DDBJ whole genome shotgun (WGS) entry which is preliminary data.</text>
</comment>
<evidence type="ECO:0000313" key="2">
    <source>
        <dbReference type="EMBL" id="THB62383.1"/>
    </source>
</evidence>
<evidence type="ECO:0000256" key="1">
    <source>
        <dbReference type="SAM" id="Coils"/>
    </source>
</evidence>
<gene>
    <name evidence="2" type="ORF">ESZ54_00795</name>
</gene>
<keyword evidence="1" id="KW-0175">Coiled coil</keyword>
<sequence length="655" mass="77550">MLNSDIRVTSRLFSKERKRATEKSEIILSDISKKRLENQLELSWMNTNQLEKSYIVIACQVMLNEWNRLFPDFRIFRAFLDYQEAGESSYNLTFEIPRTLSKDEIKSLVSSAVRLLESCLIRVTERMARQSAEMANQTVSAENYGVNQIEFDDQVQNYEGEIPGMDAQQWMIAQSSILNSDWKNDNLRLQETVKEYLKELTQERIAKDELLQKNSDLSYQLEEAKLLNKKLDQANLILIEAVKKAKGSKNKGHQIEEIDMDFVDNELELDETKDEKRTRRQRYSKLEKENKRYQEMIDQLLSEKEAIIREAQQDVKQLEDELIVIQKRTHEDDAKLKKLLSEQQMMQEREDALKEDFDVVNNNLTKTKEAYAEKVAQLENMQIVIDETQAKVWRLETDVNEWKRKHEFTQKQLTKEQTEYEEDTVKWEHGYKRMDEAVSNLKKRALKYQLLFEEVVKRTSQLENEIKPAPVTSESIVMQNIFNEIKEVPLTLEELTDLDDHYEPDPSKGHDVMNDMVRKMTVDQSKVEKEIYMLFEKSKNPVNDELKVPEEEYALDMAELTYLPVRWNKIYQINLINKNMDFLKWCLPYIKNLENFWDQIGALVKQPMFENNVVLMDNRTFVLLKAYSQLSNYLDTYYVKPAQYVEQYATNKGTK</sequence>
<dbReference type="OrthoDB" id="2198595at2"/>
<organism evidence="2 3">
    <name type="scientific">Vagococcus silagei</name>
    <dbReference type="NCBI Taxonomy" id="2508885"/>
    <lineage>
        <taxon>Bacteria</taxon>
        <taxon>Bacillati</taxon>
        <taxon>Bacillota</taxon>
        <taxon>Bacilli</taxon>
        <taxon>Lactobacillales</taxon>
        <taxon>Enterococcaceae</taxon>
        <taxon>Vagococcus</taxon>
    </lineage>
</organism>
<evidence type="ECO:0000313" key="3">
    <source>
        <dbReference type="Proteomes" id="UP000310506"/>
    </source>
</evidence>
<dbReference type="Proteomes" id="UP000310506">
    <property type="component" value="Unassembled WGS sequence"/>
</dbReference>
<name>A0A4S3B8J4_9ENTE</name>
<protein>
    <submittedName>
        <fullName evidence="2">Uncharacterized protein</fullName>
    </submittedName>
</protein>
<dbReference type="RefSeq" id="WP_136135769.1">
    <property type="nucleotide sequence ID" value="NZ_SDGV01000001.1"/>
</dbReference>
<proteinExistence type="predicted"/>
<feature type="coiled-coil region" evidence="1">
    <location>
        <begin position="179"/>
        <end position="227"/>
    </location>
</feature>
<dbReference type="EMBL" id="SDGV01000001">
    <property type="protein sequence ID" value="THB62383.1"/>
    <property type="molecule type" value="Genomic_DNA"/>
</dbReference>